<keyword evidence="10 15" id="KW-0472">Membrane</keyword>
<evidence type="ECO:0000256" key="14">
    <source>
        <dbReference type="SAM" id="MobiDB-lite"/>
    </source>
</evidence>
<reference evidence="17 18" key="1">
    <citation type="journal article" date="2013" name="Curr. Biol.">
        <title>The Genome of the Foraminiferan Reticulomyxa filosa.</title>
        <authorList>
            <person name="Glockner G."/>
            <person name="Hulsmann N."/>
            <person name="Schleicher M."/>
            <person name="Noegel A.A."/>
            <person name="Eichinger L."/>
            <person name="Gallinger C."/>
            <person name="Pawlowski J."/>
            <person name="Sierra R."/>
            <person name="Euteneuer U."/>
            <person name="Pillet L."/>
            <person name="Moustafa A."/>
            <person name="Platzer M."/>
            <person name="Groth M."/>
            <person name="Szafranski K."/>
            <person name="Schliwa M."/>
        </authorList>
    </citation>
    <scope>NUCLEOTIDE SEQUENCE [LARGE SCALE GENOMIC DNA]</scope>
</reference>
<keyword evidence="3" id="KW-0109">Calcium transport</keyword>
<evidence type="ECO:0000256" key="15">
    <source>
        <dbReference type="SAM" id="Phobius"/>
    </source>
</evidence>
<dbReference type="GO" id="GO:0008331">
    <property type="term" value="F:high voltage-gated calcium channel activity"/>
    <property type="evidence" value="ECO:0007669"/>
    <property type="project" value="TreeGrafter"/>
</dbReference>
<dbReference type="OrthoDB" id="416585at2759"/>
<evidence type="ECO:0000259" key="16">
    <source>
        <dbReference type="Pfam" id="PF00520"/>
    </source>
</evidence>
<accession>X6LT53</accession>
<evidence type="ECO:0000313" key="18">
    <source>
        <dbReference type="Proteomes" id="UP000023152"/>
    </source>
</evidence>
<comment type="subcellular location">
    <subcellularLocation>
        <location evidence="1">Membrane</location>
        <topology evidence="1">Multi-pass membrane protein</topology>
    </subcellularLocation>
</comment>
<keyword evidence="6" id="KW-0106">Calcium</keyword>
<evidence type="ECO:0000256" key="2">
    <source>
        <dbReference type="ARBA" id="ARBA00022448"/>
    </source>
</evidence>
<evidence type="ECO:0000256" key="4">
    <source>
        <dbReference type="ARBA" id="ARBA00022673"/>
    </source>
</evidence>
<feature type="region of interest" description="Disordered" evidence="14">
    <location>
        <begin position="264"/>
        <end position="285"/>
    </location>
</feature>
<keyword evidence="2" id="KW-0813">Transport</keyword>
<evidence type="ECO:0000256" key="8">
    <source>
        <dbReference type="ARBA" id="ARBA00022989"/>
    </source>
</evidence>
<feature type="coiled-coil region" evidence="13">
    <location>
        <begin position="218"/>
        <end position="245"/>
    </location>
</feature>
<dbReference type="InterPro" id="IPR005821">
    <property type="entry name" value="Ion_trans_dom"/>
</dbReference>
<dbReference type="PANTHER" id="PTHR45628">
    <property type="entry name" value="VOLTAGE-DEPENDENT CALCIUM CHANNEL TYPE A SUBUNIT ALPHA-1"/>
    <property type="match status" value="1"/>
</dbReference>
<evidence type="ECO:0000256" key="11">
    <source>
        <dbReference type="ARBA" id="ARBA00023180"/>
    </source>
</evidence>
<protein>
    <recommendedName>
        <fullName evidence="16">Ion transport domain-containing protein</fullName>
    </recommendedName>
</protein>
<dbReference type="InterPro" id="IPR050599">
    <property type="entry name" value="VDCC_alpha-1_subunit"/>
</dbReference>
<dbReference type="AlphaFoldDB" id="X6LT53"/>
<evidence type="ECO:0000256" key="1">
    <source>
        <dbReference type="ARBA" id="ARBA00004141"/>
    </source>
</evidence>
<evidence type="ECO:0000256" key="5">
    <source>
        <dbReference type="ARBA" id="ARBA00022692"/>
    </source>
</evidence>
<evidence type="ECO:0000256" key="12">
    <source>
        <dbReference type="ARBA" id="ARBA00023303"/>
    </source>
</evidence>
<dbReference type="Proteomes" id="UP000023152">
    <property type="component" value="Unassembled WGS sequence"/>
</dbReference>
<organism evidence="17 18">
    <name type="scientific">Reticulomyxa filosa</name>
    <dbReference type="NCBI Taxonomy" id="46433"/>
    <lineage>
        <taxon>Eukaryota</taxon>
        <taxon>Sar</taxon>
        <taxon>Rhizaria</taxon>
        <taxon>Retaria</taxon>
        <taxon>Foraminifera</taxon>
        <taxon>Monothalamids</taxon>
        <taxon>Reticulomyxidae</taxon>
        <taxon>Reticulomyxa</taxon>
    </lineage>
</organism>
<dbReference type="GO" id="GO:0005891">
    <property type="term" value="C:voltage-gated calcium channel complex"/>
    <property type="evidence" value="ECO:0007669"/>
    <property type="project" value="TreeGrafter"/>
</dbReference>
<keyword evidence="7" id="KW-0851">Voltage-gated channel</keyword>
<dbReference type="Gene3D" id="1.10.287.70">
    <property type="match status" value="1"/>
</dbReference>
<sequence>MYMYVYVSKNNTRSSWDRQSITVMNQLEFALFFLSIIGVLYCYILYPIVWGHVNVRVGRMWLEASLLRILTLLLANRNLVLTLYTVVPNFLSLVALAGIFIMIWARIGTTLFSGKSSVVLEEIYQASSQANFDTLSDALLALVQIMLADNWSDIMYVNVLATRYWASFYFIIFVVLVTLFSTNLFVGLILAGIEESEKEQEEQMMISKCLDAPGQVFYNAALDRKKQLQKQLDTLNQQLERMDLLVKVREKRVTTQRNASQLFSKTFEDEESSPPVVDNQDTNSTKKKVQFDLDTLDNDEDNLLELLEKEDDNGNTNGNRVSNRETQLSVSEKFRAQSTVL</sequence>
<dbReference type="GO" id="GO:0098703">
    <property type="term" value="P:calcium ion import across plasma membrane"/>
    <property type="evidence" value="ECO:0007669"/>
    <property type="project" value="TreeGrafter"/>
</dbReference>
<keyword evidence="11" id="KW-0325">Glycoprotein</keyword>
<keyword evidence="12" id="KW-0407">Ion channel</keyword>
<evidence type="ECO:0000256" key="6">
    <source>
        <dbReference type="ARBA" id="ARBA00022837"/>
    </source>
</evidence>
<evidence type="ECO:0000256" key="9">
    <source>
        <dbReference type="ARBA" id="ARBA00023065"/>
    </source>
</evidence>
<feature type="compositionally biased region" description="Polar residues" evidence="14">
    <location>
        <begin position="316"/>
        <end position="341"/>
    </location>
</feature>
<proteinExistence type="predicted"/>
<keyword evidence="13" id="KW-0175">Coiled coil</keyword>
<feature type="transmembrane region" description="Helical" evidence="15">
    <location>
        <begin position="90"/>
        <end position="109"/>
    </location>
</feature>
<keyword evidence="5 15" id="KW-0812">Transmembrane</keyword>
<evidence type="ECO:0000256" key="3">
    <source>
        <dbReference type="ARBA" id="ARBA00022568"/>
    </source>
</evidence>
<feature type="region of interest" description="Disordered" evidence="14">
    <location>
        <begin position="309"/>
        <end position="341"/>
    </location>
</feature>
<feature type="transmembrane region" description="Helical" evidence="15">
    <location>
        <begin position="168"/>
        <end position="193"/>
    </location>
</feature>
<keyword evidence="8 15" id="KW-1133">Transmembrane helix</keyword>
<evidence type="ECO:0000256" key="10">
    <source>
        <dbReference type="ARBA" id="ARBA00023136"/>
    </source>
</evidence>
<gene>
    <name evidence="17" type="ORF">RFI_32835</name>
</gene>
<feature type="transmembrane region" description="Helical" evidence="15">
    <location>
        <begin position="29"/>
        <end position="53"/>
    </location>
</feature>
<comment type="caution">
    <text evidence="17">The sequence shown here is derived from an EMBL/GenBank/DDBJ whole genome shotgun (WGS) entry which is preliminary data.</text>
</comment>
<name>X6LT53_RETFI</name>
<keyword evidence="9" id="KW-0406">Ion transport</keyword>
<evidence type="ECO:0000313" key="17">
    <source>
        <dbReference type="EMBL" id="ETO04561.1"/>
    </source>
</evidence>
<dbReference type="SUPFAM" id="SSF81324">
    <property type="entry name" value="Voltage-gated potassium channels"/>
    <property type="match status" value="1"/>
</dbReference>
<keyword evidence="18" id="KW-1185">Reference proteome</keyword>
<dbReference type="Pfam" id="PF00520">
    <property type="entry name" value="Ion_trans"/>
    <property type="match status" value="1"/>
</dbReference>
<feature type="domain" description="Ion transport" evidence="16">
    <location>
        <begin position="24"/>
        <end position="200"/>
    </location>
</feature>
<dbReference type="PANTHER" id="PTHR45628:SF7">
    <property type="entry name" value="VOLTAGE-DEPENDENT CALCIUM CHANNEL TYPE A SUBUNIT ALPHA-1"/>
    <property type="match status" value="1"/>
</dbReference>
<keyword evidence="4" id="KW-0107">Calcium channel</keyword>
<dbReference type="EMBL" id="ASPP01029198">
    <property type="protein sequence ID" value="ETO04561.1"/>
    <property type="molecule type" value="Genomic_DNA"/>
</dbReference>
<evidence type="ECO:0000256" key="7">
    <source>
        <dbReference type="ARBA" id="ARBA00022882"/>
    </source>
</evidence>
<evidence type="ECO:0000256" key="13">
    <source>
        <dbReference type="SAM" id="Coils"/>
    </source>
</evidence>